<protein>
    <recommendedName>
        <fullName evidence="4">Rhodopsin</fullName>
    </recommendedName>
</protein>
<feature type="transmembrane region" description="Helical" evidence="1">
    <location>
        <begin position="151"/>
        <end position="176"/>
    </location>
</feature>
<dbReference type="EMBL" id="JXBY01000028">
    <property type="protein sequence ID" value="KJY54243.1"/>
    <property type="molecule type" value="Genomic_DNA"/>
</dbReference>
<evidence type="ECO:0008006" key="4">
    <source>
        <dbReference type="Google" id="ProtNLM"/>
    </source>
</evidence>
<dbReference type="PATRIC" id="fig|1218493.3.peg.1840"/>
<dbReference type="AlphaFoldDB" id="A0A0F4L7J5"/>
<feature type="transmembrane region" description="Helical" evidence="1">
    <location>
        <begin position="183"/>
        <end position="202"/>
    </location>
</feature>
<name>A0A0F4L7J5_9LACO</name>
<sequence>MHSKAVDSKASLVNLFWDQFLFLWQLIKSRFLFWLGLISFVILMLKLMPNSAIVPIFFMGVDFNAVKSGQVILPVFWFVYFVVPLLIVLSGFKQLWQVRGMQLRGLRYSPLSFAVVNVGLMGLISLIYVVLTEGIMALVTDFSWLRRFKLMQFYGLSALLVLVINNFLGIFLLLIVQTTIGRFNAPLGIIIPFSWLIMTVYTTWKYNLLNSLMLLRVNKNNILLLLATTLLMLIVYLITDRYSEPDY</sequence>
<dbReference type="STRING" id="1218493.JF76_17540"/>
<evidence type="ECO:0000313" key="3">
    <source>
        <dbReference type="Proteomes" id="UP000033533"/>
    </source>
</evidence>
<comment type="caution">
    <text evidence="2">The sequence shown here is derived from an EMBL/GenBank/DDBJ whole genome shotgun (WGS) entry which is preliminary data.</text>
</comment>
<reference evidence="2 3" key="1">
    <citation type="submission" date="2014-12" db="EMBL/GenBank/DDBJ databases">
        <title>Comparative genomics of the lactic acid bacteria isolated from the honey bee gut.</title>
        <authorList>
            <person name="Ellegaard K.M."/>
            <person name="Tamarit D."/>
            <person name="Javelind E."/>
            <person name="Olofsson T."/>
            <person name="Andersson S.G."/>
            <person name="Vasquez A."/>
        </authorList>
    </citation>
    <scope>NUCLEOTIDE SEQUENCE [LARGE SCALE GENOMIC DNA]</scope>
    <source>
        <strain evidence="2 3">Biut2</strain>
    </source>
</reference>
<keyword evidence="1" id="KW-0812">Transmembrane</keyword>
<organism evidence="2 3">
    <name type="scientific">Lactobacillus kullabergensis</name>
    <dbReference type="NCBI Taxonomy" id="1218493"/>
    <lineage>
        <taxon>Bacteria</taxon>
        <taxon>Bacillati</taxon>
        <taxon>Bacillota</taxon>
        <taxon>Bacilli</taxon>
        <taxon>Lactobacillales</taxon>
        <taxon>Lactobacillaceae</taxon>
        <taxon>Lactobacillus</taxon>
    </lineage>
</organism>
<evidence type="ECO:0000313" key="2">
    <source>
        <dbReference type="EMBL" id="KJY54243.1"/>
    </source>
</evidence>
<evidence type="ECO:0000256" key="1">
    <source>
        <dbReference type="SAM" id="Phobius"/>
    </source>
</evidence>
<dbReference type="HOGENOM" id="CLU_098248_0_0_9"/>
<gene>
    <name evidence="2" type="ORF">JF76_17540</name>
</gene>
<accession>A0A0F4L7J5</accession>
<feature type="transmembrane region" description="Helical" evidence="1">
    <location>
        <begin position="113"/>
        <end position="131"/>
    </location>
</feature>
<keyword evidence="1" id="KW-0472">Membrane</keyword>
<feature type="transmembrane region" description="Helical" evidence="1">
    <location>
        <begin position="31"/>
        <end position="59"/>
    </location>
</feature>
<feature type="transmembrane region" description="Helical" evidence="1">
    <location>
        <begin position="71"/>
        <end position="92"/>
    </location>
</feature>
<feature type="transmembrane region" description="Helical" evidence="1">
    <location>
        <begin position="222"/>
        <end position="239"/>
    </location>
</feature>
<dbReference type="Proteomes" id="UP000033533">
    <property type="component" value="Unassembled WGS sequence"/>
</dbReference>
<keyword evidence="1" id="KW-1133">Transmembrane helix</keyword>
<proteinExistence type="predicted"/>